<accession>A0A6A6ERU2</accession>
<gene>
    <name evidence="1" type="ORF">K469DRAFT_712204</name>
</gene>
<dbReference type="Proteomes" id="UP000800200">
    <property type="component" value="Unassembled WGS sequence"/>
</dbReference>
<organism evidence="1 2">
    <name type="scientific">Zopfia rhizophila CBS 207.26</name>
    <dbReference type="NCBI Taxonomy" id="1314779"/>
    <lineage>
        <taxon>Eukaryota</taxon>
        <taxon>Fungi</taxon>
        <taxon>Dikarya</taxon>
        <taxon>Ascomycota</taxon>
        <taxon>Pezizomycotina</taxon>
        <taxon>Dothideomycetes</taxon>
        <taxon>Dothideomycetes incertae sedis</taxon>
        <taxon>Zopfiaceae</taxon>
        <taxon>Zopfia</taxon>
    </lineage>
</organism>
<reference evidence="1" key="1">
    <citation type="journal article" date="2020" name="Stud. Mycol.">
        <title>101 Dothideomycetes genomes: a test case for predicting lifestyles and emergence of pathogens.</title>
        <authorList>
            <person name="Haridas S."/>
            <person name="Albert R."/>
            <person name="Binder M."/>
            <person name="Bloem J."/>
            <person name="Labutti K."/>
            <person name="Salamov A."/>
            <person name="Andreopoulos B."/>
            <person name="Baker S."/>
            <person name="Barry K."/>
            <person name="Bills G."/>
            <person name="Bluhm B."/>
            <person name="Cannon C."/>
            <person name="Castanera R."/>
            <person name="Culley D."/>
            <person name="Daum C."/>
            <person name="Ezra D."/>
            <person name="Gonzalez J."/>
            <person name="Henrissat B."/>
            <person name="Kuo A."/>
            <person name="Liang C."/>
            <person name="Lipzen A."/>
            <person name="Lutzoni F."/>
            <person name="Magnuson J."/>
            <person name="Mondo S."/>
            <person name="Nolan M."/>
            <person name="Ohm R."/>
            <person name="Pangilinan J."/>
            <person name="Park H.-J."/>
            <person name="Ramirez L."/>
            <person name="Alfaro M."/>
            <person name="Sun H."/>
            <person name="Tritt A."/>
            <person name="Yoshinaga Y."/>
            <person name="Zwiers L.-H."/>
            <person name="Turgeon B."/>
            <person name="Goodwin S."/>
            <person name="Spatafora J."/>
            <person name="Crous P."/>
            <person name="Grigoriev I."/>
        </authorList>
    </citation>
    <scope>NUCLEOTIDE SEQUENCE</scope>
    <source>
        <strain evidence="1">CBS 207.26</strain>
    </source>
</reference>
<dbReference type="EMBL" id="ML994613">
    <property type="protein sequence ID" value="KAF2193448.1"/>
    <property type="molecule type" value="Genomic_DNA"/>
</dbReference>
<evidence type="ECO:0000313" key="2">
    <source>
        <dbReference type="Proteomes" id="UP000800200"/>
    </source>
</evidence>
<name>A0A6A6ERU2_9PEZI</name>
<sequence>MRLLYIFTLRPVRPFRYLVQATESNVQQIFLKKGSFEPELLGYAERIKQTTTVGEQLSGGVALARPATAFTGPVQFFLGEFDFPVCGGDCKDTYDVKNLTGRREKM</sequence>
<protein>
    <submittedName>
        <fullName evidence="1">Uncharacterized protein</fullName>
    </submittedName>
</protein>
<proteinExistence type="predicted"/>
<keyword evidence="2" id="KW-1185">Reference proteome</keyword>
<dbReference type="AlphaFoldDB" id="A0A6A6ERU2"/>
<evidence type="ECO:0000313" key="1">
    <source>
        <dbReference type="EMBL" id="KAF2193448.1"/>
    </source>
</evidence>
<dbReference type="OrthoDB" id="190201at2759"/>